<comment type="caution">
    <text evidence="7">The sequence shown here is derived from an EMBL/GenBank/DDBJ whole genome shotgun (WGS) entry which is preliminary data.</text>
</comment>
<evidence type="ECO:0000313" key="8">
    <source>
        <dbReference type="Proteomes" id="UP000007264"/>
    </source>
</evidence>
<dbReference type="InterPro" id="IPR050746">
    <property type="entry name" value="DAACS"/>
</dbReference>
<evidence type="ECO:0000256" key="3">
    <source>
        <dbReference type="ARBA" id="ARBA00022692"/>
    </source>
</evidence>
<accession>I0YMA1</accession>
<dbReference type="AlphaFoldDB" id="I0YMA1"/>
<reference evidence="7 8" key="1">
    <citation type="journal article" date="2012" name="Genome Biol.">
        <title>The genome of the polar eukaryotic microalga coccomyxa subellipsoidea reveals traits of cold adaptation.</title>
        <authorList>
            <person name="Blanc G."/>
            <person name="Agarkova I."/>
            <person name="Grimwood J."/>
            <person name="Kuo A."/>
            <person name="Brueggeman A."/>
            <person name="Dunigan D."/>
            <person name="Gurnon J."/>
            <person name="Ladunga I."/>
            <person name="Lindquist E."/>
            <person name="Lucas S."/>
            <person name="Pangilinan J."/>
            <person name="Proschold T."/>
            <person name="Salamov A."/>
            <person name="Schmutz J."/>
            <person name="Weeks D."/>
            <person name="Yamada T."/>
            <person name="Claverie J.M."/>
            <person name="Grigoriev I."/>
            <person name="Van Etten J."/>
            <person name="Lomsadze A."/>
            <person name="Borodovsky M."/>
        </authorList>
    </citation>
    <scope>NUCLEOTIDE SEQUENCE [LARGE SCALE GENOMIC DNA]</scope>
    <source>
        <strain evidence="7 8">C-169</strain>
    </source>
</reference>
<sequence>MGIPAGQAGQTTTCVVLSRRSLSAIRHGVVVGIAGGLLLRLAEPTAEQIDLLGFAGELMLRLLKMLVLPLVAGSMVAGVCALRGSTSSMARVARYTLLYYAASTAVAVALGIVLVNVIDPGRSGSLSSDAAAAQSVAPNESSPLQALLVVARSAVPDNVVAAAVNMNILGIITFSLFFGLCLSQLGEQADGLISLVNAFNAVISRMVSAVLWTSPLGIASLIAAAICRACSLMGTLGALAAWLATVLSGLALFGALILPGAFWALSRKRPTSVVAGFSRALVLAFGTSSSSAALPVAMDCAKEMGCEESIVRFVMPLGTTVNMNGTALYEATTVIFLAQAHGVALGLGGTIVVAVTATLAAIGAAAIPSAGLVTMLMVLQAVSLDRFAADLAVILALDWLLDRCRTAVNLLGDAFGVVLIDHLTRHQNAPGDGHSQPYSQLELT</sequence>
<dbReference type="Gene3D" id="1.10.3860.10">
    <property type="entry name" value="Sodium:dicarboxylate symporter"/>
    <property type="match status" value="1"/>
</dbReference>
<dbReference type="GeneID" id="17037492"/>
<evidence type="ECO:0000313" key="7">
    <source>
        <dbReference type="EMBL" id="EIE19520.1"/>
    </source>
</evidence>
<protein>
    <recommendedName>
        <fullName evidence="6">Amino acid transporter</fullName>
    </recommendedName>
</protein>
<keyword evidence="2 6" id="KW-0813">Transport</keyword>
<dbReference type="PRINTS" id="PR00173">
    <property type="entry name" value="EDTRNSPORT"/>
</dbReference>
<evidence type="ECO:0000256" key="4">
    <source>
        <dbReference type="ARBA" id="ARBA00022989"/>
    </source>
</evidence>
<dbReference type="OrthoDB" id="5877963at2759"/>
<dbReference type="Pfam" id="PF00375">
    <property type="entry name" value="SDF"/>
    <property type="match status" value="1"/>
</dbReference>
<feature type="transmembrane region" description="Helical" evidence="6">
    <location>
        <begin position="277"/>
        <end position="298"/>
    </location>
</feature>
<dbReference type="SUPFAM" id="SSF118215">
    <property type="entry name" value="Proton glutamate symport protein"/>
    <property type="match status" value="1"/>
</dbReference>
<feature type="transmembrane region" description="Helical" evidence="6">
    <location>
        <begin position="238"/>
        <end position="265"/>
    </location>
</feature>
<feature type="transmembrane region" description="Helical" evidence="6">
    <location>
        <begin position="351"/>
        <end position="379"/>
    </location>
</feature>
<organism evidence="7 8">
    <name type="scientific">Coccomyxa subellipsoidea (strain C-169)</name>
    <name type="common">Green microalga</name>
    <dbReference type="NCBI Taxonomy" id="574566"/>
    <lineage>
        <taxon>Eukaryota</taxon>
        <taxon>Viridiplantae</taxon>
        <taxon>Chlorophyta</taxon>
        <taxon>core chlorophytes</taxon>
        <taxon>Trebouxiophyceae</taxon>
        <taxon>Trebouxiophyceae incertae sedis</taxon>
        <taxon>Coccomyxaceae</taxon>
        <taxon>Coccomyxa</taxon>
        <taxon>Coccomyxa subellipsoidea</taxon>
    </lineage>
</organism>
<keyword evidence="3 6" id="KW-0812">Transmembrane</keyword>
<comment type="subcellular location">
    <subcellularLocation>
        <location evidence="1 6">Membrane</location>
        <topology evidence="1 6">Multi-pass membrane protein</topology>
    </subcellularLocation>
</comment>
<dbReference type="GO" id="GO:0005886">
    <property type="term" value="C:plasma membrane"/>
    <property type="evidence" value="ECO:0007669"/>
    <property type="project" value="TreeGrafter"/>
</dbReference>
<dbReference type="EMBL" id="AGSI01000018">
    <property type="protein sequence ID" value="EIE19520.1"/>
    <property type="molecule type" value="Genomic_DNA"/>
</dbReference>
<feature type="transmembrane region" description="Helical" evidence="6">
    <location>
        <begin position="202"/>
        <end position="226"/>
    </location>
</feature>
<evidence type="ECO:0000256" key="5">
    <source>
        <dbReference type="ARBA" id="ARBA00023136"/>
    </source>
</evidence>
<feature type="transmembrane region" description="Helical" evidence="6">
    <location>
        <begin position="159"/>
        <end position="182"/>
    </location>
</feature>
<evidence type="ECO:0000256" key="1">
    <source>
        <dbReference type="ARBA" id="ARBA00004141"/>
    </source>
</evidence>
<dbReference type="InterPro" id="IPR036458">
    <property type="entry name" value="Na:dicarbo_symporter_sf"/>
</dbReference>
<dbReference type="GO" id="GO:0015501">
    <property type="term" value="F:glutamate:sodium symporter activity"/>
    <property type="evidence" value="ECO:0007669"/>
    <property type="project" value="TreeGrafter"/>
</dbReference>
<evidence type="ECO:0000256" key="6">
    <source>
        <dbReference type="RuleBase" id="RU361216"/>
    </source>
</evidence>
<feature type="transmembrane region" description="Helical" evidence="6">
    <location>
        <begin position="62"/>
        <end position="85"/>
    </location>
</feature>
<dbReference type="Proteomes" id="UP000007264">
    <property type="component" value="Unassembled WGS sequence"/>
</dbReference>
<keyword evidence="6" id="KW-0769">Symport</keyword>
<dbReference type="InterPro" id="IPR001991">
    <property type="entry name" value="Na-dicarboxylate_symporter"/>
</dbReference>
<keyword evidence="8" id="KW-1185">Reference proteome</keyword>
<dbReference type="RefSeq" id="XP_005644064.1">
    <property type="nucleotide sequence ID" value="XM_005644007.1"/>
</dbReference>
<evidence type="ECO:0000256" key="2">
    <source>
        <dbReference type="ARBA" id="ARBA00022448"/>
    </source>
</evidence>
<keyword evidence="4 6" id="KW-1133">Transmembrane helix</keyword>
<comment type="similarity">
    <text evidence="6">Belongs to the dicarboxylate/amino acid:cation symporter (DAACS) (TC 2.A.23) family.</text>
</comment>
<dbReference type="GO" id="GO:0015175">
    <property type="term" value="F:neutral L-amino acid transmembrane transporter activity"/>
    <property type="evidence" value="ECO:0007669"/>
    <property type="project" value="TreeGrafter"/>
</dbReference>
<keyword evidence="5 6" id="KW-0472">Membrane</keyword>
<dbReference type="KEGG" id="csl:COCSUDRAFT_54529"/>
<dbReference type="PANTHER" id="PTHR11958">
    <property type="entry name" value="SODIUM/DICARBOXYLATE SYMPORTER-RELATED"/>
    <property type="match status" value="1"/>
</dbReference>
<dbReference type="eggNOG" id="KOG3787">
    <property type="taxonomic scope" value="Eukaryota"/>
</dbReference>
<proteinExistence type="inferred from homology"/>
<name>I0YMA1_COCSC</name>
<dbReference type="GO" id="GO:0005313">
    <property type="term" value="F:L-glutamate transmembrane transporter activity"/>
    <property type="evidence" value="ECO:0007669"/>
    <property type="project" value="TreeGrafter"/>
</dbReference>
<gene>
    <name evidence="7" type="ORF">COCSUDRAFT_54529</name>
</gene>
<dbReference type="PANTHER" id="PTHR11958:SF63">
    <property type="entry name" value="AMINO ACID TRANSPORTER"/>
    <property type="match status" value="1"/>
</dbReference>
<feature type="transmembrane region" description="Helical" evidence="6">
    <location>
        <begin position="97"/>
        <end position="118"/>
    </location>
</feature>